<protein>
    <recommendedName>
        <fullName evidence="3">Transposase</fullName>
    </recommendedName>
</protein>
<evidence type="ECO:0008006" key="3">
    <source>
        <dbReference type="Google" id="ProtNLM"/>
    </source>
</evidence>
<keyword evidence="2" id="KW-1185">Reference proteome</keyword>
<dbReference type="RefSeq" id="WP_013435067.1">
    <property type="nucleotide sequence ID" value="NZ_CP062171.1"/>
</dbReference>
<dbReference type="EMBL" id="CP062176">
    <property type="protein sequence ID" value="WXK39522.1"/>
    <property type="molecule type" value="Genomic_DNA"/>
</dbReference>
<proteinExistence type="predicted"/>
<accession>A0ABZ2PX11</accession>
<dbReference type="InterPro" id="IPR036388">
    <property type="entry name" value="WH-like_DNA-bd_sf"/>
</dbReference>
<gene>
    <name evidence="1" type="ORF">IHE29_09675</name>
</gene>
<dbReference type="Gene3D" id="1.10.10.10">
    <property type="entry name" value="Winged helix-like DNA-binding domain superfamily/Winged helix DNA-binding domain"/>
    <property type="match status" value="1"/>
</dbReference>
<organism evidence="1 2">
    <name type="scientific">Mycetohabitans rhizoxinica</name>
    <dbReference type="NCBI Taxonomy" id="412963"/>
    <lineage>
        <taxon>Bacteria</taxon>
        <taxon>Pseudomonadati</taxon>
        <taxon>Pseudomonadota</taxon>
        <taxon>Betaproteobacteria</taxon>
        <taxon>Burkholderiales</taxon>
        <taxon>Burkholderiaceae</taxon>
        <taxon>Mycetohabitans</taxon>
    </lineage>
</organism>
<name>A0ABZ2PX11_9BURK</name>
<reference evidence="1 2" key="1">
    <citation type="submission" date="2020-09" db="EMBL/GenBank/DDBJ databases">
        <title>Genome sequences of Mycetohabitans spp.</title>
        <authorList>
            <person name="Carter M.E."/>
            <person name="Carpenter S.C.D."/>
            <person name="Bogdanove A.J."/>
        </authorList>
    </citation>
    <scope>NUCLEOTIDE SEQUENCE [LARGE SCALE GENOMIC DNA]</scope>
    <source>
        <strain evidence="1 2">B12</strain>
    </source>
</reference>
<sequence>MNKKPSKFSPEVRERVVRLVREQRSESDLNNLPRLVQQGTEAETVLWKLQEAGILV</sequence>
<dbReference type="Proteomes" id="UP001493153">
    <property type="component" value="Chromosome"/>
</dbReference>
<evidence type="ECO:0000313" key="1">
    <source>
        <dbReference type="EMBL" id="WXK39522.1"/>
    </source>
</evidence>
<evidence type="ECO:0000313" key="2">
    <source>
        <dbReference type="Proteomes" id="UP001493153"/>
    </source>
</evidence>